<keyword evidence="3" id="KW-1185">Reference proteome</keyword>
<proteinExistence type="predicted"/>
<evidence type="ECO:0000313" key="3">
    <source>
        <dbReference type="Proteomes" id="UP001378592"/>
    </source>
</evidence>
<keyword evidence="1" id="KW-0732">Signal</keyword>
<name>A0AAN9V5T2_9ORTH</name>
<feature type="chain" id="PRO_5042832373" description="Osiris" evidence="1">
    <location>
        <begin position="20"/>
        <end position="293"/>
    </location>
</feature>
<comment type="caution">
    <text evidence="2">The sequence shown here is derived from an EMBL/GenBank/DDBJ whole genome shotgun (WGS) entry which is preliminary data.</text>
</comment>
<feature type="signal peptide" evidence="1">
    <location>
        <begin position="1"/>
        <end position="19"/>
    </location>
</feature>
<accession>A0AAN9V5T2</accession>
<organism evidence="2 3">
    <name type="scientific">Gryllus longicercus</name>
    <dbReference type="NCBI Taxonomy" id="2509291"/>
    <lineage>
        <taxon>Eukaryota</taxon>
        <taxon>Metazoa</taxon>
        <taxon>Ecdysozoa</taxon>
        <taxon>Arthropoda</taxon>
        <taxon>Hexapoda</taxon>
        <taxon>Insecta</taxon>
        <taxon>Pterygota</taxon>
        <taxon>Neoptera</taxon>
        <taxon>Polyneoptera</taxon>
        <taxon>Orthoptera</taxon>
        <taxon>Ensifera</taxon>
        <taxon>Gryllidea</taxon>
        <taxon>Grylloidea</taxon>
        <taxon>Gryllidae</taxon>
        <taxon>Gryllinae</taxon>
        <taxon>Gryllus</taxon>
    </lineage>
</organism>
<dbReference type="PANTHER" id="PTHR21879:SF10">
    <property type="entry name" value="LP14110P"/>
    <property type="match status" value="1"/>
</dbReference>
<dbReference type="Pfam" id="PF07898">
    <property type="entry name" value="DUF1676"/>
    <property type="match status" value="1"/>
</dbReference>
<dbReference type="GO" id="GO:0016020">
    <property type="term" value="C:membrane"/>
    <property type="evidence" value="ECO:0007669"/>
    <property type="project" value="TreeGrafter"/>
</dbReference>
<sequence>MAPSFVLAFVLLGWSRALAVPAEAATAATATATASTTTGPGAADNSTTGDAYLDEARDACYATRSAVDCLKYKGLRYLVEAAEPEAAPELRLAGGLRVVTVPRAAGDARRGRLLPDAEARAGDSELDKAFRFALRRVEAFVRARALVLELPQAGDAARGLDPDAPRLVDADALDQGRAFQEEARGKKKKIALLLPLALFFKIKALLIPILLGVLIIKKLLVVAAVLLPSLLGLVKVCKPAHHHGQAYTLHSTDWSSAAGSEYGPPAYGYPGHDGSRRHAHLAAYRAYAPTPGA</sequence>
<reference evidence="2 3" key="1">
    <citation type="submission" date="2024-03" db="EMBL/GenBank/DDBJ databases">
        <title>The genome assembly and annotation of the cricket Gryllus longicercus Weissman &amp; Gray.</title>
        <authorList>
            <person name="Szrajer S."/>
            <person name="Gray D."/>
            <person name="Ylla G."/>
        </authorList>
    </citation>
    <scope>NUCLEOTIDE SEQUENCE [LARGE SCALE GENOMIC DNA]</scope>
    <source>
        <strain evidence="2">DAG 2021-001</strain>
        <tissue evidence="2">Whole body minus gut</tissue>
    </source>
</reference>
<evidence type="ECO:0000313" key="2">
    <source>
        <dbReference type="EMBL" id="KAK7790143.1"/>
    </source>
</evidence>
<evidence type="ECO:0008006" key="4">
    <source>
        <dbReference type="Google" id="ProtNLM"/>
    </source>
</evidence>
<protein>
    <recommendedName>
        <fullName evidence="4">Osiris</fullName>
    </recommendedName>
</protein>
<dbReference type="AlphaFoldDB" id="A0AAN9V5T2"/>
<evidence type="ECO:0000256" key="1">
    <source>
        <dbReference type="SAM" id="SignalP"/>
    </source>
</evidence>
<dbReference type="InterPro" id="IPR012464">
    <property type="entry name" value="DUF1676"/>
</dbReference>
<dbReference type="PANTHER" id="PTHR21879">
    <property type="entry name" value="FI03362P-RELATED-RELATED"/>
    <property type="match status" value="1"/>
</dbReference>
<dbReference type="EMBL" id="JAZDUA010000660">
    <property type="protein sequence ID" value="KAK7790143.1"/>
    <property type="molecule type" value="Genomic_DNA"/>
</dbReference>
<dbReference type="Proteomes" id="UP001378592">
    <property type="component" value="Unassembled WGS sequence"/>
</dbReference>
<gene>
    <name evidence="2" type="ORF">R5R35_008594</name>
</gene>